<dbReference type="GO" id="GO:0006357">
    <property type="term" value="P:regulation of transcription by RNA polymerase II"/>
    <property type="evidence" value="ECO:0007669"/>
    <property type="project" value="TreeGrafter"/>
</dbReference>
<dbReference type="GO" id="GO:0005700">
    <property type="term" value="C:polytene chromosome"/>
    <property type="evidence" value="ECO:0007669"/>
    <property type="project" value="TreeGrafter"/>
</dbReference>
<evidence type="ECO:0000259" key="3">
    <source>
        <dbReference type="PROSITE" id="PS50280"/>
    </source>
</evidence>
<dbReference type="InterPro" id="IPR046341">
    <property type="entry name" value="SET_dom_sf"/>
</dbReference>
<dbReference type="EMBL" id="JBGBPQ010000014">
    <property type="protein sequence ID" value="KAL1511361.1"/>
    <property type="molecule type" value="Genomic_DNA"/>
</dbReference>
<dbReference type="GO" id="GO:0005634">
    <property type="term" value="C:nucleus"/>
    <property type="evidence" value="ECO:0007669"/>
    <property type="project" value="TreeGrafter"/>
</dbReference>
<reference evidence="4 5" key="1">
    <citation type="journal article" date="2024" name="Science">
        <title>Giant polyketide synthase enzymes in the biosynthesis of giant marine polyether toxins.</title>
        <authorList>
            <person name="Fallon T.R."/>
            <person name="Shende V.V."/>
            <person name="Wierzbicki I.H."/>
            <person name="Pendleton A.L."/>
            <person name="Watervoot N.F."/>
            <person name="Auber R.P."/>
            <person name="Gonzalez D.J."/>
            <person name="Wisecaver J.H."/>
            <person name="Moore B.S."/>
        </authorList>
    </citation>
    <scope>NUCLEOTIDE SEQUENCE [LARGE SCALE GENOMIC DNA]</scope>
    <source>
        <strain evidence="4 5">12B1</strain>
    </source>
</reference>
<evidence type="ECO:0000313" key="4">
    <source>
        <dbReference type="EMBL" id="KAL1511361.1"/>
    </source>
</evidence>
<accession>A0AB34J372</accession>
<dbReference type="PROSITE" id="PS50280">
    <property type="entry name" value="SET"/>
    <property type="match status" value="1"/>
</dbReference>
<feature type="domain" description="SET" evidence="3">
    <location>
        <begin position="281"/>
        <end position="438"/>
    </location>
</feature>
<evidence type="ECO:0000313" key="5">
    <source>
        <dbReference type="Proteomes" id="UP001515480"/>
    </source>
</evidence>
<feature type="compositionally biased region" description="Basic and acidic residues" evidence="2">
    <location>
        <begin position="639"/>
        <end position="656"/>
    </location>
</feature>
<feature type="compositionally biased region" description="Low complexity" evidence="2">
    <location>
        <begin position="622"/>
        <end position="637"/>
    </location>
</feature>
<feature type="region of interest" description="Disordered" evidence="2">
    <location>
        <begin position="967"/>
        <end position="988"/>
    </location>
</feature>
<dbReference type="Gene3D" id="2.170.270.10">
    <property type="entry name" value="SET domain"/>
    <property type="match status" value="1"/>
</dbReference>
<keyword evidence="1" id="KW-0175">Coiled coil</keyword>
<feature type="compositionally biased region" description="Basic and acidic residues" evidence="2">
    <location>
        <begin position="151"/>
        <end position="246"/>
    </location>
</feature>
<feature type="compositionally biased region" description="Gly residues" evidence="2">
    <location>
        <begin position="721"/>
        <end position="730"/>
    </location>
</feature>
<feature type="compositionally biased region" description="Basic and acidic residues" evidence="2">
    <location>
        <begin position="787"/>
        <end position="804"/>
    </location>
</feature>
<feature type="compositionally biased region" description="Basic and acidic residues" evidence="2">
    <location>
        <begin position="1107"/>
        <end position="1125"/>
    </location>
</feature>
<feature type="region of interest" description="Disordered" evidence="2">
    <location>
        <begin position="12"/>
        <end position="246"/>
    </location>
</feature>
<dbReference type="InterPro" id="IPR051760">
    <property type="entry name" value="KMT5A"/>
</dbReference>
<feature type="compositionally biased region" description="Basic and acidic residues" evidence="2">
    <location>
        <begin position="1291"/>
        <end position="1307"/>
    </location>
</feature>
<dbReference type="SUPFAM" id="SSF82199">
    <property type="entry name" value="SET domain"/>
    <property type="match status" value="1"/>
</dbReference>
<gene>
    <name evidence="4" type="ORF">AB1Y20_006163</name>
</gene>
<feature type="region of interest" description="Disordered" evidence="2">
    <location>
        <begin position="622"/>
        <end position="734"/>
    </location>
</feature>
<organism evidence="4 5">
    <name type="scientific">Prymnesium parvum</name>
    <name type="common">Toxic golden alga</name>
    <dbReference type="NCBI Taxonomy" id="97485"/>
    <lineage>
        <taxon>Eukaryota</taxon>
        <taxon>Haptista</taxon>
        <taxon>Haptophyta</taxon>
        <taxon>Prymnesiophyceae</taxon>
        <taxon>Prymnesiales</taxon>
        <taxon>Prymnesiaceae</taxon>
        <taxon>Prymnesium</taxon>
    </lineage>
</organism>
<dbReference type="Proteomes" id="UP001515480">
    <property type="component" value="Unassembled WGS sequence"/>
</dbReference>
<feature type="coiled-coil region" evidence="1">
    <location>
        <begin position="577"/>
        <end position="604"/>
    </location>
</feature>
<dbReference type="Pfam" id="PF00856">
    <property type="entry name" value="SET"/>
    <property type="match status" value="1"/>
</dbReference>
<keyword evidence="5" id="KW-1185">Reference proteome</keyword>
<feature type="region of interest" description="Disordered" evidence="2">
    <location>
        <begin position="916"/>
        <end position="937"/>
    </location>
</feature>
<dbReference type="GO" id="GO:0042799">
    <property type="term" value="F:histone H4K20 methyltransferase activity"/>
    <property type="evidence" value="ECO:0007669"/>
    <property type="project" value="TreeGrafter"/>
</dbReference>
<proteinExistence type="predicted"/>
<feature type="compositionally biased region" description="Low complexity" evidence="2">
    <location>
        <begin position="916"/>
        <end position="931"/>
    </location>
</feature>
<evidence type="ECO:0000256" key="1">
    <source>
        <dbReference type="SAM" id="Coils"/>
    </source>
</evidence>
<feature type="compositionally biased region" description="Basic and acidic residues" evidence="2">
    <location>
        <begin position="90"/>
        <end position="104"/>
    </location>
</feature>
<feature type="region of interest" description="Disordered" evidence="2">
    <location>
        <begin position="757"/>
        <end position="840"/>
    </location>
</feature>
<dbReference type="InterPro" id="IPR001214">
    <property type="entry name" value="SET_dom"/>
</dbReference>
<evidence type="ECO:0000256" key="2">
    <source>
        <dbReference type="SAM" id="MobiDB-lite"/>
    </source>
</evidence>
<feature type="compositionally biased region" description="Basic and acidic residues" evidence="2">
    <location>
        <begin position="1239"/>
        <end position="1258"/>
    </location>
</feature>
<dbReference type="PANTHER" id="PTHR46167:SF1">
    <property type="entry name" value="N-LYSINE METHYLTRANSFERASE KMT5A"/>
    <property type="match status" value="1"/>
</dbReference>
<protein>
    <recommendedName>
        <fullName evidence="3">SET domain-containing protein</fullName>
    </recommendedName>
</protein>
<comment type="caution">
    <text evidence="4">The sequence shown here is derived from an EMBL/GenBank/DDBJ whole genome shotgun (WGS) entry which is preliminary data.</text>
</comment>
<sequence>MPPSYKQLLALVDQLSKPPVSRKRESKRPEALGKPHAEADATPKVGVKRKASSEGLDNADCAAVEARGSAMDSGAVALGSKPSGAAKRRAAADAEAAKKSHTDGDEVAEAAATTRKRQAGSGEAEAASVVTDSLSNGGSSQGGEGEPGGEEVAHVTSDESGRAEYARDKCERRTGDEEGEREHEERGREAEEPREKDGTRQKDGTREKEGARARARERDKEAEREREKEAERFERRQKYESRRVSEEVQVTRPVQELLTLGCLPEEADLSVWEGFGTLTNKKVQIRTSKVKRVIGEYAVGRGLFACQDFMMNEIITVYGGELITKEEAWHRKQKKDLQSHRYLMRISDSDFLVDGWQYASGISETPDSEGVFLPLEHGTTQWTQGPGSLANHDAHFANAVLSFVPIANTEALRLLPRVPTLRAHRPIKEGEEILFNYGSSLPFAAVQGREEAPMRTLSVEEESLTLSNRWSDLEWIELGVEAGKLRAVLDDFRQKLTLKGQHAEQLEAARRAFNLLFPRQELRTHAPQLSEQARLLQQLCAQADALWKAARSMLSHLKAAKQEGRASPKLKSCSLMYKEAERLRAEMRARQQQLDEAAAQSQKEAAAAAAAAAAEAAAAAGEGSARRGGAAPAAKARGAAKEGGGKGRAEDGEEAAHAAPRPKAARGRKEGEGGGEGGGGAAEPAVEAVSDSQKRSLRWLQRTQAWQPEPLPSRGKKGGKAAAGGGGNGGAAAEDAAPAAAAGGGVEAAYAAAEGGVKAAEDDGGEAELQPAGGQPEAGGGGGCESEWGRAEVRSPAAVERDAADPLGPTPPHERWPRPLSPQHTPQPQPQHTPQPQHMPFDEAACRSTAWAHGSAYEEARRAPLAAACGEGYASWDFNAKRAQLVQQLRQMAAGRQQHELQQLQLANGCGPPWPQQRCGGQPAQGAAAPRHGLRHDGAPWAGGGASHPWGGRHCRERDWRWPAEERGEHRSCAPPHASPQHARDGRPRQLPADLYAAWAAAEEWHAAEGRARRGAEPPPPCHSSATPFALHAAPPPCGGAGSRDLEERLSEGGQLSSAETAAPPPCVGGSAAPTATLPTACSPLPSRDGGGRAHAAGHGEGQAHLFAERRQSPREERRAPRAADETLTAAALTATTPRTPAPTALTAKALTAAALTATTPRTPAPTALTHTALTAKALTARTPVPTALTATTHVGATREARGHAGTRASPPAGGLTRGGDKERSREASGEASGSPQRNDVRRESSDRDQGGGKERRTVPQGAMEQVLETDRARKGGSSTGGMKDGALENEVTKARGSESRAAKDRRMELELVQEEGLERVCMKKGGLKKGGAMEPELQSQGAEKWREVVTCSITELSSTLPPQGHSLVAPQAVQTSEPEELAITLLATNDLALTQQQLLESQASTHAASLRTQSSTSVHLKEHVLRTTPVVSLQARRGITKRRKEIIQAQYASIKLR</sequence>
<feature type="region of interest" description="Disordered" evidence="2">
    <location>
        <begin position="1185"/>
        <end position="1307"/>
    </location>
</feature>
<feature type="compositionally biased region" description="Low complexity" evidence="2">
    <location>
        <begin position="1126"/>
        <end position="1143"/>
    </location>
</feature>
<feature type="compositionally biased region" description="Basic and acidic residues" evidence="2">
    <location>
        <begin position="27"/>
        <end position="41"/>
    </location>
</feature>
<feature type="region of interest" description="Disordered" evidence="2">
    <location>
        <begin position="1009"/>
        <end position="1143"/>
    </location>
</feature>
<feature type="compositionally biased region" description="Basic and acidic residues" evidence="2">
    <location>
        <begin position="1219"/>
        <end position="1229"/>
    </location>
</feature>
<dbReference type="PANTHER" id="PTHR46167">
    <property type="entry name" value="N-LYSINE METHYLTRANSFERASE KMT5A"/>
    <property type="match status" value="1"/>
</dbReference>
<name>A0AB34J372_PRYPA</name>